<dbReference type="AlphaFoldDB" id="A0A1D2MR56"/>
<proteinExistence type="predicted"/>
<sequence>MIFSSNSIATSAIWKLPISSTSEPSSDSLASSFKFIGTLTSSSCLLSVSEPAGSSSLTTLSIVSLILQNFRVLSMAKVR</sequence>
<evidence type="ECO:0000313" key="1">
    <source>
        <dbReference type="EMBL" id="ODM95378.1"/>
    </source>
</evidence>
<protein>
    <submittedName>
        <fullName evidence="1">Uncharacterized protein</fullName>
    </submittedName>
</protein>
<accession>A0A1D2MR56</accession>
<name>A0A1D2MR56_ORCCI</name>
<reference evidence="1 2" key="1">
    <citation type="journal article" date="2016" name="Genome Biol. Evol.">
        <title>Gene Family Evolution Reflects Adaptation to Soil Environmental Stressors in the Genome of the Collembolan Orchesella cincta.</title>
        <authorList>
            <person name="Faddeeva-Vakhrusheva A."/>
            <person name="Derks M.F."/>
            <person name="Anvar S.Y."/>
            <person name="Agamennone V."/>
            <person name="Suring W."/>
            <person name="Smit S."/>
            <person name="van Straalen N.M."/>
            <person name="Roelofs D."/>
        </authorList>
    </citation>
    <scope>NUCLEOTIDE SEQUENCE [LARGE SCALE GENOMIC DNA]</scope>
    <source>
        <tissue evidence="1">Mixed pool</tissue>
    </source>
</reference>
<organism evidence="1 2">
    <name type="scientific">Orchesella cincta</name>
    <name type="common">Springtail</name>
    <name type="synonym">Podura cincta</name>
    <dbReference type="NCBI Taxonomy" id="48709"/>
    <lineage>
        <taxon>Eukaryota</taxon>
        <taxon>Metazoa</taxon>
        <taxon>Ecdysozoa</taxon>
        <taxon>Arthropoda</taxon>
        <taxon>Hexapoda</taxon>
        <taxon>Collembola</taxon>
        <taxon>Entomobryomorpha</taxon>
        <taxon>Entomobryoidea</taxon>
        <taxon>Orchesellidae</taxon>
        <taxon>Orchesellinae</taxon>
        <taxon>Orchesella</taxon>
    </lineage>
</organism>
<gene>
    <name evidence="1" type="ORF">Ocin01_11311</name>
</gene>
<evidence type="ECO:0000313" key="2">
    <source>
        <dbReference type="Proteomes" id="UP000094527"/>
    </source>
</evidence>
<keyword evidence="2" id="KW-1185">Reference proteome</keyword>
<comment type="caution">
    <text evidence="1">The sequence shown here is derived from an EMBL/GenBank/DDBJ whole genome shotgun (WGS) entry which is preliminary data.</text>
</comment>
<dbReference type="Proteomes" id="UP000094527">
    <property type="component" value="Unassembled WGS sequence"/>
</dbReference>
<dbReference type="EMBL" id="LJIJ01000681">
    <property type="protein sequence ID" value="ODM95378.1"/>
    <property type="molecule type" value="Genomic_DNA"/>
</dbReference>